<keyword evidence="7 23" id="KW-0121">Carboxypeptidase</keyword>
<keyword evidence="13" id="KW-0206">Cytoskeleton</keyword>
<evidence type="ECO:0000256" key="8">
    <source>
        <dbReference type="ARBA" id="ARBA00022670"/>
    </source>
</evidence>
<feature type="region of interest" description="Disordered" evidence="20">
    <location>
        <begin position="629"/>
        <end position="725"/>
    </location>
</feature>
<name>A0A9Y6JE00_9CICH</name>
<sequence length="1023" mass="117426">MLCSPVKRECQVKIPVRDSTLKPTQAEKTSTVVSSAVRNCGTAHQLDTADTSCSRTDEDDEELTKMKQLCRDLSQKLRTTQLLVTISGGRPVISLRPPPELVNFSCGIRWPIECEVISDIIHHIEWDPPEPEPFYQCTGYERTPMPVGEERGKVVFCIDHAAKHPYFTYSRIGGSREPIKQATFYDVSQSELTLKFESRFESGNLQKAVQVGAYDYELTLRTDMYTTKHTQWFYFRVRNTKAGVTYRFTIINLMKRSSLYSQGMKPLLYSERDAEENGVGWKRAGSNIKYYQNCSQNTKDNNSDGITLYSLSWTLQFPYDSDTCYLAHCYPYTYSRLQRYLSRITSNPTVRSYCKVRVLCQSLAGNAVYVITVTPQDSNRMDDKTKKAVVVTARVHPGESNASWMMEGFLNFLLGDSDDAQLLRDTFVFKVVPMLNPDGVVVGNYRCSLAGRDLNRNYRTLLRDSFPSVWHTRNMVEKLLAERDVVLYCDFHGHSRKNNVFMYGCKNKADSTLKLHARVFPLMMSKNASNKFSFNSCKFRVQKSKEGTGRIVMWRLGIKNSYTMEATFGGSTLGDRRGTHFTTQDLKSLGFHLCDTLLDYCDPDPIKITYCLTELALLQKEFRERLGKDLGNSSDIETSTSGSDSSDSEGLPLHLLNQPETYTEQTPVTKKKKHFRSHKERNRRRPNRVKNKTQQKESDVPPDKTIKERVQKRPAERHRKKPHVNTLMRKGPTITHHGEVSQVRLWQGCKHVKENSDLRYSPEPRPLHSKYTGASPHKGDSDMETGRPGHSSPPLNLRALIPPSSKIIKSSQHQHHCHRQPFTPYKFYKGLPPLLTSAHGSPKFTYVNMSPEITPRRHLLTSFNNNKFSGRHIFRDSSSWLSHYVDAKDTSRTEMTETKWYKREEDNSSEVDSSLFRHDVQDLKAHTRDTSLKEPDSCRFFVPVLRDLTGIRKSNDKRHRGILPSSPMREQLPRPQSDTVSVLQAKDIRLYHFGEESHTTVTPREVTVKRTSQSALHKRKPLI</sequence>
<comment type="subcellular location">
    <subcellularLocation>
        <location evidence="3">Cytoplasm</location>
        <location evidence="3">Cytoskeleton</location>
        <location evidence="3">Cilium basal body</location>
    </subcellularLocation>
    <subcellularLocation>
        <location evidence="2">Cytoplasm</location>
        <location evidence="2">Cytoskeleton</location>
        <location evidence="2">Microtubule organizing center</location>
        <location evidence="2">Centrosome</location>
        <location evidence="2">Centriole</location>
    </subcellularLocation>
    <subcellularLocation>
        <location evidence="4">Cytoplasm</location>
        <location evidence="4">Cytosol</location>
    </subcellularLocation>
</comment>
<evidence type="ECO:0000256" key="9">
    <source>
        <dbReference type="ARBA" id="ARBA00022723"/>
    </source>
</evidence>
<accession>A0A9Y6JE00</accession>
<dbReference type="InterPro" id="IPR050821">
    <property type="entry name" value="Cytosolic_carboxypeptidase"/>
</dbReference>
<evidence type="ECO:0000313" key="23">
    <source>
        <dbReference type="RefSeq" id="XP_013766745.1"/>
    </source>
</evidence>
<dbReference type="Proteomes" id="UP000695023">
    <property type="component" value="Unplaced"/>
</dbReference>
<dbReference type="Pfam" id="PF18027">
    <property type="entry name" value="Pepdidase_M14_N"/>
    <property type="match status" value="1"/>
</dbReference>
<comment type="similarity">
    <text evidence="5 19">Belongs to the peptidase M14 family.</text>
</comment>
<reference evidence="23" key="1">
    <citation type="submission" date="2025-08" db="UniProtKB">
        <authorList>
            <consortium name="RefSeq"/>
        </authorList>
    </citation>
    <scope>IDENTIFICATION</scope>
</reference>
<dbReference type="AlphaFoldDB" id="A0A9Y6JE00"/>
<evidence type="ECO:0000256" key="16">
    <source>
        <dbReference type="ARBA" id="ARBA00041046"/>
    </source>
</evidence>
<feature type="region of interest" description="Disordered" evidence="20">
    <location>
        <begin position="957"/>
        <end position="979"/>
    </location>
</feature>
<dbReference type="CTD" id="79841"/>
<feature type="region of interest" description="Disordered" evidence="20">
    <location>
        <begin position="756"/>
        <end position="795"/>
    </location>
</feature>
<feature type="region of interest" description="Disordered" evidence="20">
    <location>
        <begin position="999"/>
        <end position="1023"/>
    </location>
</feature>
<dbReference type="GO" id="GO:0006508">
    <property type="term" value="P:proteolysis"/>
    <property type="evidence" value="ECO:0007669"/>
    <property type="project" value="UniProtKB-KW"/>
</dbReference>
<evidence type="ECO:0000313" key="22">
    <source>
        <dbReference type="Proteomes" id="UP000695023"/>
    </source>
</evidence>
<evidence type="ECO:0000256" key="18">
    <source>
        <dbReference type="ARBA" id="ARBA00043107"/>
    </source>
</evidence>
<feature type="compositionally biased region" description="Basic and acidic residues" evidence="20">
    <location>
        <begin position="694"/>
        <end position="714"/>
    </location>
</feature>
<dbReference type="FunFam" id="3.40.630.10:FF:000011">
    <property type="entry name" value="cytosolic carboxypeptidase 2 isoform X1"/>
    <property type="match status" value="1"/>
</dbReference>
<comment type="cofactor">
    <cofactor evidence="1">
        <name>Zn(2+)</name>
        <dbReference type="ChEBI" id="CHEBI:29105"/>
    </cofactor>
</comment>
<feature type="compositionally biased region" description="Basic residues" evidence="20">
    <location>
        <begin position="669"/>
        <end position="693"/>
    </location>
</feature>
<evidence type="ECO:0000259" key="21">
    <source>
        <dbReference type="PROSITE" id="PS52035"/>
    </source>
</evidence>
<dbReference type="Gene3D" id="3.40.630.10">
    <property type="entry name" value="Zn peptidases"/>
    <property type="match status" value="1"/>
</dbReference>
<evidence type="ECO:0000256" key="10">
    <source>
        <dbReference type="ARBA" id="ARBA00022801"/>
    </source>
</evidence>
<evidence type="ECO:0000256" key="1">
    <source>
        <dbReference type="ARBA" id="ARBA00001947"/>
    </source>
</evidence>
<feature type="compositionally biased region" description="Polar residues" evidence="20">
    <location>
        <begin position="658"/>
        <end position="668"/>
    </location>
</feature>
<dbReference type="GeneID" id="102215260"/>
<keyword evidence="22" id="KW-1185">Reference proteome</keyword>
<dbReference type="GO" id="GO:0004181">
    <property type="term" value="F:metallocarboxypeptidase activity"/>
    <property type="evidence" value="ECO:0007669"/>
    <property type="project" value="InterPro"/>
</dbReference>
<evidence type="ECO:0000256" key="5">
    <source>
        <dbReference type="ARBA" id="ARBA00005988"/>
    </source>
</evidence>
<evidence type="ECO:0000256" key="3">
    <source>
        <dbReference type="ARBA" id="ARBA00004120"/>
    </source>
</evidence>
<evidence type="ECO:0000256" key="11">
    <source>
        <dbReference type="ARBA" id="ARBA00022833"/>
    </source>
</evidence>
<protein>
    <recommendedName>
        <fullName evidence="16">Cytosolic carboxypeptidase 2</fullName>
    </recommendedName>
    <alternativeName>
        <fullName evidence="18">ATP/GTP-binding protein-like 2</fullName>
    </alternativeName>
    <alternativeName>
        <fullName evidence="17">Protein deglutamylase CCP2</fullName>
    </alternativeName>
</protein>
<evidence type="ECO:0000256" key="7">
    <source>
        <dbReference type="ARBA" id="ARBA00022645"/>
    </source>
</evidence>
<comment type="catalytic activity">
    <reaction evidence="15">
        <text>(L-glutamyl)(n+1)-gamma-L-glutamyl-L-glutamyl-[protein] + H2O = (L-glutamyl)(n)-gamma-L-glutamyl-L-glutamyl-[protein] + L-glutamate</text>
        <dbReference type="Rhea" id="RHEA:60004"/>
        <dbReference type="Rhea" id="RHEA-COMP:15519"/>
        <dbReference type="Rhea" id="RHEA-COMP:15675"/>
        <dbReference type="ChEBI" id="CHEBI:15377"/>
        <dbReference type="ChEBI" id="CHEBI:29985"/>
        <dbReference type="ChEBI" id="CHEBI:143623"/>
    </reaction>
    <physiologicalReaction direction="left-to-right" evidence="15">
        <dbReference type="Rhea" id="RHEA:60005"/>
    </physiologicalReaction>
</comment>
<feature type="active site" description="Proton donor/acceptor" evidence="19">
    <location>
        <position position="565"/>
    </location>
</feature>
<dbReference type="Gene3D" id="2.60.40.3120">
    <property type="match status" value="1"/>
</dbReference>
<dbReference type="PANTHER" id="PTHR12756">
    <property type="entry name" value="CYTOSOLIC CARBOXYPEPTIDASE"/>
    <property type="match status" value="1"/>
</dbReference>
<evidence type="ECO:0000256" key="17">
    <source>
        <dbReference type="ARBA" id="ARBA00043071"/>
    </source>
</evidence>
<keyword evidence="8" id="KW-0645">Protease</keyword>
<proteinExistence type="inferred from homology"/>
<gene>
    <name evidence="23" type="primary">agbl2</name>
</gene>
<evidence type="ECO:0000256" key="6">
    <source>
        <dbReference type="ARBA" id="ARBA00022490"/>
    </source>
</evidence>
<feature type="compositionally biased region" description="Low complexity" evidence="20">
    <location>
        <begin position="633"/>
        <end position="650"/>
    </location>
</feature>
<evidence type="ECO:0000256" key="20">
    <source>
        <dbReference type="SAM" id="MobiDB-lite"/>
    </source>
</evidence>
<dbReference type="RefSeq" id="XP_013766745.1">
    <property type="nucleotide sequence ID" value="XM_013911291.1"/>
</dbReference>
<evidence type="ECO:0000256" key="13">
    <source>
        <dbReference type="ARBA" id="ARBA00023212"/>
    </source>
</evidence>
<dbReference type="GO" id="GO:0008270">
    <property type="term" value="F:zinc ion binding"/>
    <property type="evidence" value="ECO:0007669"/>
    <property type="project" value="InterPro"/>
</dbReference>
<evidence type="ECO:0000256" key="15">
    <source>
        <dbReference type="ARBA" id="ARBA00029302"/>
    </source>
</evidence>
<dbReference type="PROSITE" id="PS52035">
    <property type="entry name" value="PEPTIDASE_M14"/>
    <property type="match status" value="1"/>
</dbReference>
<feature type="compositionally biased region" description="Basic and acidic residues" evidence="20">
    <location>
        <begin position="777"/>
        <end position="787"/>
    </location>
</feature>
<dbReference type="InterPro" id="IPR040626">
    <property type="entry name" value="Pepdidase_M14_N"/>
</dbReference>
<dbReference type="Pfam" id="PF00246">
    <property type="entry name" value="Peptidase_M14"/>
    <property type="match status" value="1"/>
</dbReference>
<keyword evidence="12" id="KW-0482">Metalloprotease</keyword>
<dbReference type="InterPro" id="IPR000834">
    <property type="entry name" value="Peptidase_M14"/>
</dbReference>
<keyword evidence="6" id="KW-0963">Cytoplasm</keyword>
<keyword evidence="11" id="KW-0862">Zinc</keyword>
<evidence type="ECO:0000256" key="2">
    <source>
        <dbReference type="ARBA" id="ARBA00004114"/>
    </source>
</evidence>
<dbReference type="PANTHER" id="PTHR12756:SF41">
    <property type="entry name" value="CYTOSOLIC CARBOXYPEPTIDASE 2"/>
    <property type="match status" value="1"/>
</dbReference>
<organism evidence="22 23">
    <name type="scientific">Pundamilia nyererei</name>
    <dbReference type="NCBI Taxonomy" id="303518"/>
    <lineage>
        <taxon>Eukaryota</taxon>
        <taxon>Metazoa</taxon>
        <taxon>Chordata</taxon>
        <taxon>Craniata</taxon>
        <taxon>Vertebrata</taxon>
        <taxon>Euteleostomi</taxon>
        <taxon>Actinopterygii</taxon>
        <taxon>Neopterygii</taxon>
        <taxon>Teleostei</taxon>
        <taxon>Neoteleostei</taxon>
        <taxon>Acanthomorphata</taxon>
        <taxon>Ovalentaria</taxon>
        <taxon>Cichlomorphae</taxon>
        <taxon>Cichliformes</taxon>
        <taxon>Cichlidae</taxon>
        <taxon>African cichlids</taxon>
        <taxon>Pseudocrenilabrinae</taxon>
        <taxon>Haplochromini</taxon>
        <taxon>Pundamilia</taxon>
    </lineage>
</organism>
<keyword evidence="10" id="KW-0378">Hydrolase</keyword>
<dbReference type="SUPFAM" id="SSF53187">
    <property type="entry name" value="Zn-dependent exopeptidases"/>
    <property type="match status" value="1"/>
</dbReference>
<keyword evidence="14" id="KW-0966">Cell projection</keyword>
<dbReference type="GO" id="GO:0005814">
    <property type="term" value="C:centriole"/>
    <property type="evidence" value="ECO:0007669"/>
    <property type="project" value="UniProtKB-SubCell"/>
</dbReference>
<evidence type="ECO:0000256" key="4">
    <source>
        <dbReference type="ARBA" id="ARBA00004514"/>
    </source>
</evidence>
<feature type="compositionally biased region" description="Basic and acidic residues" evidence="20">
    <location>
        <begin position="756"/>
        <end position="766"/>
    </location>
</feature>
<feature type="domain" description="Peptidase M14" evidence="21">
    <location>
        <begin position="330"/>
        <end position="601"/>
    </location>
</feature>
<evidence type="ECO:0000256" key="12">
    <source>
        <dbReference type="ARBA" id="ARBA00023049"/>
    </source>
</evidence>
<evidence type="ECO:0000256" key="19">
    <source>
        <dbReference type="PROSITE-ProRule" id="PRU01379"/>
    </source>
</evidence>
<evidence type="ECO:0000256" key="14">
    <source>
        <dbReference type="ARBA" id="ARBA00023273"/>
    </source>
</evidence>
<dbReference type="CDD" id="cd06907">
    <property type="entry name" value="M14_AGBL2-3_like"/>
    <property type="match status" value="1"/>
</dbReference>
<dbReference type="GO" id="GO:0005829">
    <property type="term" value="C:cytosol"/>
    <property type="evidence" value="ECO:0007669"/>
    <property type="project" value="UniProtKB-SubCell"/>
</dbReference>
<keyword evidence="9" id="KW-0479">Metal-binding</keyword>